<keyword evidence="3" id="KW-0614">Plasmid</keyword>
<sequence>MGNSGFYLYNTENCVFADNIKVGQMTEPLKDQQIILGTTSTPVAAKMTASDGISLTVSNNSSTNASITIGLDAEKAYQLILEKLGDQILDGIADTIVDSTVQDILDKIKTDPSLGLLKAFNNFPITNKIQCNGLFTPSNIETLLGGTEIGKFTVTPKSSGSMFLVSADIIASRMEGGVVLALVREGDSKPCAISYGYSSGIPNLCSLRTSITNTGLTPTTYSLRVGGLESGVVWVNALSNGNDILGITNTSNVSFLEVIPQTNA</sequence>
<feature type="domain" description="pGP3 C-terminal" evidence="1">
    <location>
        <begin position="119"/>
        <end position="264"/>
    </location>
</feature>
<gene>
    <name evidence="4" type="ORF">ecs88f_00025</name>
    <name evidence="3" type="ORF">ecs88i_00025</name>
</gene>
<dbReference type="InterPro" id="IPR033758">
    <property type="entry name" value="pGP3_C"/>
</dbReference>
<organism evidence="3">
    <name type="scientific">Chlamydia trachomatis</name>
    <dbReference type="NCBI Taxonomy" id="813"/>
    <lineage>
        <taxon>Bacteria</taxon>
        <taxon>Pseudomonadati</taxon>
        <taxon>Chlamydiota</taxon>
        <taxon>Chlamydiia</taxon>
        <taxon>Chlamydiales</taxon>
        <taxon>Chlamydiaceae</taxon>
        <taxon>Chlamydia/Chlamydophila group</taxon>
        <taxon>Chlamydia</taxon>
    </lineage>
</organism>
<evidence type="ECO:0000259" key="2">
    <source>
        <dbReference type="Pfam" id="PF20858"/>
    </source>
</evidence>
<evidence type="ECO:0000259" key="1">
    <source>
        <dbReference type="Pfam" id="PF05475"/>
    </source>
</evidence>
<dbReference type="EMBL" id="CP003971">
    <property type="protein sequence ID" value="AGJ65976.1"/>
    <property type="molecule type" value="Genomic_DNA"/>
</dbReference>
<proteinExistence type="predicted"/>
<dbReference type="PIRSF" id="PIRSF016070">
    <property type="entry name" value="Chlamydia_vir"/>
    <property type="match status" value="1"/>
</dbReference>
<dbReference type="Gene3D" id="6.10.250.3190">
    <property type="match status" value="1"/>
</dbReference>
<feature type="domain" description="Virulence plasmid protein pGP3-D N-terminal" evidence="2">
    <location>
        <begin position="1"/>
        <end position="68"/>
    </location>
</feature>
<dbReference type="Pfam" id="PF20858">
    <property type="entry name" value="Pgp3_N"/>
    <property type="match status" value="1"/>
</dbReference>
<dbReference type="PATRIC" id="fig|813.44.peg.965"/>
<dbReference type="Pfam" id="PF05475">
    <property type="entry name" value="Chlam_vir"/>
    <property type="match status" value="1"/>
</dbReference>
<dbReference type="EMBL" id="CP003970">
    <property type="protein sequence ID" value="AGJ65968.1"/>
    <property type="molecule type" value="Genomic_DNA"/>
</dbReference>
<dbReference type="Gene3D" id="2.60.120.1340">
    <property type="match status" value="1"/>
</dbReference>
<accession>C3W7Y9</accession>
<geneLocation type="plasmid" evidence="4">
    <name>pE/CS88(f)</name>
</geneLocation>
<dbReference type="AlphaFoldDB" id="C3W7Y9"/>
<dbReference type="InterPro" id="IPR008444">
    <property type="entry name" value="Chlamydia_pGP3"/>
</dbReference>
<name>C3W7Y9_CHLTH</name>
<protein>
    <submittedName>
        <fullName evidence="3">Conserved hypothetical virulence plasmid protein</fullName>
    </submittedName>
</protein>
<evidence type="ECO:0000313" key="4">
    <source>
        <dbReference type="EMBL" id="AGJ65976.1"/>
    </source>
</evidence>
<reference evidence="3" key="1">
    <citation type="journal article" date="2013" name="Infect. Genet. Evol.">
        <title>Effect of long-term laboratory propagation on Chlamydia trachomatis genome dynamics.</title>
        <authorList>
            <person name="Borges V."/>
            <person name="Ferreira R."/>
            <person name="Nunes A."/>
            <person name="Sousa-Uva M."/>
            <person name="Abreu M."/>
            <person name="Borrego M.J."/>
            <person name="Gomes J.P."/>
        </authorList>
    </citation>
    <scope>NUCLEOTIDE SEQUENCE</scope>
    <source>
        <strain evidence="3">E/CS88</strain>
        <plasmid evidence="4">pE/CS88(f)</plasmid>
        <plasmid evidence="3">pE/CS88(i)</plasmid>
    </source>
</reference>
<dbReference type="Gene3D" id="6.20.30.20">
    <property type="match status" value="1"/>
</dbReference>
<dbReference type="Pfam" id="PF20857">
    <property type="entry name" value="Pgp3_helical"/>
    <property type="match status" value="1"/>
</dbReference>
<evidence type="ECO:0000313" key="3">
    <source>
        <dbReference type="EMBL" id="AGJ65968.1"/>
    </source>
</evidence>
<dbReference type="SMR" id="C3W7Y9"/>
<dbReference type="RefSeq" id="WP_010889886.1">
    <property type="nucleotide sequence ID" value="NC_001372.1"/>
</dbReference>
<dbReference type="InterPro" id="IPR049000">
    <property type="entry name" value="PGP3-D_N"/>
</dbReference>
<geneLocation type="plasmid" evidence="3">
    <name>pE/CS88(i)</name>
</geneLocation>